<feature type="domain" description="ABC transporter" evidence="10">
    <location>
        <begin position="2"/>
        <end position="238"/>
    </location>
</feature>
<gene>
    <name evidence="11" type="ORF">FKM52_19260</name>
</gene>
<dbReference type="Pfam" id="PF00005">
    <property type="entry name" value="ABC_tran"/>
    <property type="match status" value="1"/>
</dbReference>
<dbReference type="GO" id="GO:0005886">
    <property type="term" value="C:plasma membrane"/>
    <property type="evidence" value="ECO:0007669"/>
    <property type="project" value="UniProtKB-SubCell"/>
</dbReference>
<evidence type="ECO:0000256" key="2">
    <source>
        <dbReference type="ARBA" id="ARBA00006526"/>
    </source>
</evidence>
<keyword evidence="9" id="KW-0472">Membrane</keyword>
<keyword evidence="8" id="KW-0029">Amino-acid transport</keyword>
<dbReference type="OrthoDB" id="4075047at2"/>
<dbReference type="SUPFAM" id="SSF52540">
    <property type="entry name" value="P-loop containing nucleoside triphosphate hydrolases"/>
    <property type="match status" value="1"/>
</dbReference>
<evidence type="ECO:0000259" key="10">
    <source>
        <dbReference type="PROSITE" id="PS50893"/>
    </source>
</evidence>
<evidence type="ECO:0000256" key="8">
    <source>
        <dbReference type="ARBA" id="ARBA00022970"/>
    </source>
</evidence>
<evidence type="ECO:0000256" key="7">
    <source>
        <dbReference type="ARBA" id="ARBA00022967"/>
    </source>
</evidence>
<evidence type="ECO:0000256" key="4">
    <source>
        <dbReference type="ARBA" id="ARBA00022475"/>
    </source>
</evidence>
<keyword evidence="3" id="KW-0813">Transport</keyword>
<dbReference type="InterPro" id="IPR003439">
    <property type="entry name" value="ABC_transporter-like_ATP-bd"/>
</dbReference>
<comment type="caution">
    <text evidence="11">The sequence shown here is derived from an EMBL/GenBank/DDBJ whole genome shotgun (WGS) entry which is preliminary data.</text>
</comment>
<evidence type="ECO:0000256" key="1">
    <source>
        <dbReference type="ARBA" id="ARBA00004417"/>
    </source>
</evidence>
<dbReference type="EMBL" id="VHQI01000016">
    <property type="protein sequence ID" value="TPW39257.1"/>
    <property type="molecule type" value="Genomic_DNA"/>
</dbReference>
<dbReference type="PROSITE" id="PS50893">
    <property type="entry name" value="ABC_TRANSPORTER_2"/>
    <property type="match status" value="1"/>
</dbReference>
<dbReference type="Gene3D" id="3.40.50.300">
    <property type="entry name" value="P-loop containing nucleotide triphosphate hydrolases"/>
    <property type="match status" value="1"/>
</dbReference>
<evidence type="ECO:0000256" key="3">
    <source>
        <dbReference type="ARBA" id="ARBA00022448"/>
    </source>
</evidence>
<accession>A0A506V0V5</accession>
<dbReference type="AlphaFoldDB" id="A0A506V0V5"/>
<evidence type="ECO:0000256" key="5">
    <source>
        <dbReference type="ARBA" id="ARBA00022741"/>
    </source>
</evidence>
<reference evidence="11 12" key="1">
    <citation type="submission" date="2019-06" db="EMBL/GenBank/DDBJ databases">
        <authorList>
            <person name="Yang Y."/>
        </authorList>
    </citation>
    <scope>NUCLEOTIDE SEQUENCE [LARGE SCALE GENOMIC DNA]</scope>
    <source>
        <strain evidence="11 12">BIT-26</strain>
    </source>
</reference>
<dbReference type="InterPro" id="IPR027417">
    <property type="entry name" value="P-loop_NTPase"/>
</dbReference>
<keyword evidence="4" id="KW-1003">Cell membrane</keyword>
<dbReference type="PANTHER" id="PTHR43166:SF30">
    <property type="entry name" value="METHIONINE IMPORT ATP-BINDING PROTEIN METN"/>
    <property type="match status" value="1"/>
</dbReference>
<keyword evidence="7" id="KW-1278">Translocase</keyword>
<dbReference type="RefSeq" id="WP_141177781.1">
    <property type="nucleotide sequence ID" value="NZ_JBHUFX010000002.1"/>
</dbReference>
<dbReference type="SMART" id="SM00382">
    <property type="entry name" value="AAA"/>
    <property type="match status" value="1"/>
</dbReference>
<evidence type="ECO:0000313" key="12">
    <source>
        <dbReference type="Proteomes" id="UP000319523"/>
    </source>
</evidence>
<dbReference type="InterPro" id="IPR050086">
    <property type="entry name" value="MetN_ABC_transporter-like"/>
</dbReference>
<dbReference type="GO" id="GO:0006865">
    <property type="term" value="P:amino acid transport"/>
    <property type="evidence" value="ECO:0007669"/>
    <property type="project" value="UniProtKB-KW"/>
</dbReference>
<keyword evidence="5" id="KW-0547">Nucleotide-binding</keyword>
<organism evidence="11 12">
    <name type="scientific">Mixta tenebrionis</name>
    <dbReference type="NCBI Taxonomy" id="2562439"/>
    <lineage>
        <taxon>Bacteria</taxon>
        <taxon>Pseudomonadati</taxon>
        <taxon>Pseudomonadota</taxon>
        <taxon>Gammaproteobacteria</taxon>
        <taxon>Enterobacterales</taxon>
        <taxon>Erwiniaceae</taxon>
        <taxon>Mixta</taxon>
    </lineage>
</organism>
<keyword evidence="6 11" id="KW-0067">ATP-binding</keyword>
<evidence type="ECO:0000313" key="11">
    <source>
        <dbReference type="EMBL" id="TPW39257.1"/>
    </source>
</evidence>
<dbReference type="Proteomes" id="UP000319523">
    <property type="component" value="Unassembled WGS sequence"/>
</dbReference>
<dbReference type="GO" id="GO:0005524">
    <property type="term" value="F:ATP binding"/>
    <property type="evidence" value="ECO:0007669"/>
    <property type="project" value="UniProtKB-KW"/>
</dbReference>
<proteinExistence type="inferred from homology"/>
<name>A0A506V0V5_9GAMM</name>
<dbReference type="InterPro" id="IPR017871">
    <property type="entry name" value="ABC_transporter-like_CS"/>
</dbReference>
<sequence>MIHIRNLSKSYSGNIILHDINLDIMQGEIHGLLGASGAGKSTLLRCINGIEQVSDKSRIRVDNTEILSLSPAGLRAFRKNIGMIFQDFALLQRKTALENVLLPMRCWRQAGAKMRARAMHLLECVGMEEKAGCRPAELSGGQKQRVAIARALALQPKVLLCDEATSALDPATAKSILDLLKSINAQSGITIVMVAHQMEVVKYACDRLSVLEHGKLSLTDSVENIFLRQPAALAELSAHADIALQANETGFIITLADITQSAAVLCSLAKLANGKLRILFTRSDSCKTATVVHYTMAAPQADAMRIITCLKENNIRFQKLAA</sequence>
<protein>
    <submittedName>
        <fullName evidence="11">ATP-binding cassette domain-containing protein</fullName>
    </submittedName>
</protein>
<evidence type="ECO:0000256" key="6">
    <source>
        <dbReference type="ARBA" id="ARBA00022840"/>
    </source>
</evidence>
<keyword evidence="12" id="KW-1185">Reference proteome</keyword>
<evidence type="ECO:0000256" key="9">
    <source>
        <dbReference type="ARBA" id="ARBA00023136"/>
    </source>
</evidence>
<dbReference type="PANTHER" id="PTHR43166">
    <property type="entry name" value="AMINO ACID IMPORT ATP-BINDING PROTEIN"/>
    <property type="match status" value="1"/>
</dbReference>
<comment type="similarity">
    <text evidence="2">Belongs to the ABC transporter superfamily. Drug exporter-2 (TC 3.A.1.117) family.</text>
</comment>
<dbReference type="PROSITE" id="PS00211">
    <property type="entry name" value="ABC_TRANSPORTER_1"/>
    <property type="match status" value="1"/>
</dbReference>
<dbReference type="GO" id="GO:0016887">
    <property type="term" value="F:ATP hydrolysis activity"/>
    <property type="evidence" value="ECO:0007669"/>
    <property type="project" value="InterPro"/>
</dbReference>
<comment type="subcellular location">
    <subcellularLocation>
        <location evidence="1">Cell inner membrane</location>
        <topology evidence="1">Peripheral membrane protein</topology>
    </subcellularLocation>
</comment>
<dbReference type="InterPro" id="IPR003593">
    <property type="entry name" value="AAA+_ATPase"/>
</dbReference>